<dbReference type="VEuPathDB" id="FungiDB:PSHT_04127"/>
<feature type="region of interest" description="Disordered" evidence="2">
    <location>
        <begin position="24"/>
        <end position="55"/>
    </location>
</feature>
<accession>A0A2S4VRI9</accession>
<dbReference type="InterPro" id="IPR052471">
    <property type="entry name" value="PBI_I9"/>
</dbReference>
<proteinExistence type="inferred from homology"/>
<dbReference type="PANTHER" id="PTHR28288:SF2">
    <property type="entry name" value="PROTEASE B INHIBITOR 2"/>
    <property type="match status" value="1"/>
</dbReference>
<feature type="chain" id="PRO_5015590527" evidence="3">
    <location>
        <begin position="26"/>
        <end position="128"/>
    </location>
</feature>
<reference evidence="4" key="1">
    <citation type="submission" date="2017-12" db="EMBL/GenBank/DDBJ databases">
        <title>Gene loss provides genomic basis for host adaptation in cereal stripe rust fungi.</title>
        <authorList>
            <person name="Xia C."/>
        </authorList>
    </citation>
    <scope>NUCLEOTIDE SEQUENCE [LARGE SCALE GENOMIC DNA]</scope>
    <source>
        <strain evidence="4">93-210</strain>
    </source>
</reference>
<keyword evidence="3" id="KW-0732">Signal</keyword>
<keyword evidence="5" id="KW-1185">Reference proteome</keyword>
<feature type="compositionally biased region" description="Low complexity" evidence="2">
    <location>
        <begin position="24"/>
        <end position="40"/>
    </location>
</feature>
<dbReference type="GO" id="GO:0004866">
    <property type="term" value="F:endopeptidase inhibitor activity"/>
    <property type="evidence" value="ECO:0007669"/>
    <property type="project" value="TreeGrafter"/>
</dbReference>
<feature type="signal peptide" evidence="3">
    <location>
        <begin position="1"/>
        <end position="25"/>
    </location>
</feature>
<gene>
    <name evidence="4" type="ORF">PSTT_04695</name>
</gene>
<dbReference type="GO" id="GO:0042144">
    <property type="term" value="P:vacuole fusion, non-autophagic"/>
    <property type="evidence" value="ECO:0007669"/>
    <property type="project" value="TreeGrafter"/>
</dbReference>
<sequence length="128" mass="14338">MVNYTFLFTLLLTIVALTLPDPASTSISPGSHSVSSQSQSAHTARSRKRHQEPRRLRVFTSVDNLKDGTTKEQFQAYKQQLIKQGTDVKFDYELIKGFAISIAPSQVQSFKTDPLIKSIEKDSEVHIA</sequence>
<dbReference type="VEuPathDB" id="FungiDB:PSTT_04695"/>
<evidence type="ECO:0000256" key="3">
    <source>
        <dbReference type="SAM" id="SignalP"/>
    </source>
</evidence>
<evidence type="ECO:0000313" key="4">
    <source>
        <dbReference type="EMBL" id="POW12152.1"/>
    </source>
</evidence>
<organism evidence="4 5">
    <name type="scientific">Puccinia striiformis</name>
    <dbReference type="NCBI Taxonomy" id="27350"/>
    <lineage>
        <taxon>Eukaryota</taxon>
        <taxon>Fungi</taxon>
        <taxon>Dikarya</taxon>
        <taxon>Basidiomycota</taxon>
        <taxon>Pucciniomycotina</taxon>
        <taxon>Pucciniomycetes</taxon>
        <taxon>Pucciniales</taxon>
        <taxon>Pucciniaceae</taxon>
        <taxon>Puccinia</taxon>
    </lineage>
</organism>
<dbReference type="Proteomes" id="UP000239156">
    <property type="component" value="Unassembled WGS sequence"/>
</dbReference>
<comment type="similarity">
    <text evidence="1">Belongs to the protease inhibitor I9 family.</text>
</comment>
<comment type="caution">
    <text evidence="4">The sequence shown here is derived from an EMBL/GenBank/DDBJ whole genome shotgun (WGS) entry which is preliminary data.</text>
</comment>
<dbReference type="EMBL" id="PKSL01000033">
    <property type="protein sequence ID" value="POW12152.1"/>
    <property type="molecule type" value="Genomic_DNA"/>
</dbReference>
<dbReference type="SUPFAM" id="SSF54897">
    <property type="entry name" value="Protease propeptides/inhibitors"/>
    <property type="match status" value="1"/>
</dbReference>
<dbReference type="InterPro" id="IPR037045">
    <property type="entry name" value="S8pro/Inhibitor_I9_sf"/>
</dbReference>
<protein>
    <submittedName>
        <fullName evidence="4">Uncharacterized protein</fullName>
    </submittedName>
</protein>
<evidence type="ECO:0000256" key="2">
    <source>
        <dbReference type="SAM" id="MobiDB-lite"/>
    </source>
</evidence>
<name>A0A2S4VRI9_9BASI</name>
<evidence type="ECO:0000313" key="5">
    <source>
        <dbReference type="Proteomes" id="UP000239156"/>
    </source>
</evidence>
<evidence type="ECO:0000256" key="1">
    <source>
        <dbReference type="ARBA" id="ARBA00038069"/>
    </source>
</evidence>
<dbReference type="AlphaFoldDB" id="A0A2S4VRI9"/>
<dbReference type="Gene3D" id="3.30.70.80">
    <property type="entry name" value="Peptidase S8 propeptide/proteinase inhibitor I9"/>
    <property type="match status" value="1"/>
</dbReference>
<dbReference type="PANTHER" id="PTHR28288">
    <property type="entry name" value="PROTEASE B INHIBITOR 2"/>
    <property type="match status" value="1"/>
</dbReference>